<dbReference type="InterPro" id="IPR004360">
    <property type="entry name" value="Glyas_Fos-R_dOase_dom"/>
</dbReference>
<dbReference type="InterPro" id="IPR037523">
    <property type="entry name" value="VOC_core"/>
</dbReference>
<accession>A0A2S4L0K5</accession>
<proteinExistence type="predicted"/>
<dbReference type="OrthoDB" id="10249419at2759"/>
<dbReference type="SUPFAM" id="SSF54593">
    <property type="entry name" value="Glyoxalase/Bleomycin resistance protein/Dihydroxybiphenyl dioxygenase"/>
    <property type="match status" value="1"/>
</dbReference>
<sequence>SVCVHHLTSINSRTLLHWITSYPDATTLFTTNYVNMGIDHTYICVPEAKAKECLQVYLEALKPLGYELRHQFGEFVFGLGSSHDDMANYKPADLWVVGSKSVPENPAHIAFRARDRPTVDAFHAAAMQGGGKDNGGPGLRTYHPNYYAAYFKDPAGNNIEAVCHAPQ</sequence>
<protein>
    <recommendedName>
        <fullName evidence="1">VOC domain-containing protein</fullName>
    </recommendedName>
</protein>
<feature type="non-terminal residue" evidence="2">
    <location>
        <position position="1"/>
    </location>
</feature>
<comment type="caution">
    <text evidence="2">The sequence shown here is derived from an EMBL/GenBank/DDBJ whole genome shotgun (WGS) entry which is preliminary data.</text>
</comment>
<dbReference type="PANTHER" id="PTHR35006:SF2">
    <property type="entry name" value="GLYOXALASE FAMILY PROTEIN (AFU_ORTHOLOGUE AFUA_5G14830)"/>
    <property type="match status" value="1"/>
</dbReference>
<name>A0A2S4L0K5_9HYPO</name>
<dbReference type="EMBL" id="PKSG01000373">
    <property type="protein sequence ID" value="POR35973.1"/>
    <property type="molecule type" value="Genomic_DNA"/>
</dbReference>
<dbReference type="AlphaFoldDB" id="A0A2S4L0K5"/>
<keyword evidence="3" id="KW-1185">Reference proteome</keyword>
<dbReference type="Proteomes" id="UP000237481">
    <property type="component" value="Unassembled WGS sequence"/>
</dbReference>
<gene>
    <name evidence="2" type="ORF">TPAR_03829</name>
</gene>
<dbReference type="STRING" id="94208.A0A2S4L0K5"/>
<evidence type="ECO:0000313" key="2">
    <source>
        <dbReference type="EMBL" id="POR35973.1"/>
    </source>
</evidence>
<feature type="domain" description="VOC" evidence="1">
    <location>
        <begin position="37"/>
        <end position="164"/>
    </location>
</feature>
<dbReference type="InterPro" id="IPR029068">
    <property type="entry name" value="Glyas_Bleomycin-R_OHBP_Dase"/>
</dbReference>
<evidence type="ECO:0000313" key="3">
    <source>
        <dbReference type="Proteomes" id="UP000237481"/>
    </source>
</evidence>
<dbReference type="Pfam" id="PF00903">
    <property type="entry name" value="Glyoxalase"/>
    <property type="match status" value="1"/>
</dbReference>
<dbReference type="Gene3D" id="3.10.180.10">
    <property type="entry name" value="2,3-Dihydroxybiphenyl 1,2-Dioxygenase, domain 1"/>
    <property type="match status" value="1"/>
</dbReference>
<dbReference type="PANTHER" id="PTHR35006">
    <property type="entry name" value="GLYOXALASE FAMILY PROTEIN (AFU_ORTHOLOGUE AFUA_5G14830)"/>
    <property type="match status" value="1"/>
</dbReference>
<organism evidence="2 3">
    <name type="scientific">Tolypocladium paradoxum</name>
    <dbReference type="NCBI Taxonomy" id="94208"/>
    <lineage>
        <taxon>Eukaryota</taxon>
        <taxon>Fungi</taxon>
        <taxon>Dikarya</taxon>
        <taxon>Ascomycota</taxon>
        <taxon>Pezizomycotina</taxon>
        <taxon>Sordariomycetes</taxon>
        <taxon>Hypocreomycetidae</taxon>
        <taxon>Hypocreales</taxon>
        <taxon>Ophiocordycipitaceae</taxon>
        <taxon>Tolypocladium</taxon>
    </lineage>
</organism>
<reference evidence="2 3" key="1">
    <citation type="submission" date="2018-01" db="EMBL/GenBank/DDBJ databases">
        <title>Harnessing the power of phylogenomics to disentangle the directionality and signatures of interkingdom host jumping in the parasitic fungal genus Tolypocladium.</title>
        <authorList>
            <person name="Quandt C.A."/>
            <person name="Patterson W."/>
            <person name="Spatafora J.W."/>
        </authorList>
    </citation>
    <scope>NUCLEOTIDE SEQUENCE [LARGE SCALE GENOMIC DNA]</scope>
    <source>
        <strain evidence="2 3">NRBC 100945</strain>
    </source>
</reference>
<evidence type="ECO:0000259" key="1">
    <source>
        <dbReference type="PROSITE" id="PS51819"/>
    </source>
</evidence>
<dbReference type="PROSITE" id="PS51819">
    <property type="entry name" value="VOC"/>
    <property type="match status" value="1"/>
</dbReference>